<dbReference type="PANTHER" id="PTHR43434">
    <property type="entry name" value="PHOSPHOGLYCOLATE PHOSPHATASE"/>
    <property type="match status" value="1"/>
</dbReference>
<dbReference type="OrthoDB" id="9793014at2"/>
<dbReference type="Pfam" id="PF13419">
    <property type="entry name" value="HAD_2"/>
    <property type="match status" value="1"/>
</dbReference>
<evidence type="ECO:0000313" key="2">
    <source>
        <dbReference type="Proteomes" id="UP000186040"/>
    </source>
</evidence>
<dbReference type="STRING" id="1193682.BJP25_22720"/>
<organism evidence="1 2">
    <name type="scientific">Actinokineospora bangkokensis</name>
    <dbReference type="NCBI Taxonomy" id="1193682"/>
    <lineage>
        <taxon>Bacteria</taxon>
        <taxon>Bacillati</taxon>
        <taxon>Actinomycetota</taxon>
        <taxon>Actinomycetes</taxon>
        <taxon>Pseudonocardiales</taxon>
        <taxon>Pseudonocardiaceae</taxon>
        <taxon>Actinokineospora</taxon>
    </lineage>
</organism>
<dbReference type="Proteomes" id="UP000186040">
    <property type="component" value="Unassembled WGS sequence"/>
</dbReference>
<dbReference type="InterPro" id="IPR023198">
    <property type="entry name" value="PGP-like_dom2"/>
</dbReference>
<proteinExistence type="predicted"/>
<dbReference type="SFLD" id="SFLDG01129">
    <property type="entry name" value="C1.5:_HAD__Beta-PGM__Phosphata"/>
    <property type="match status" value="1"/>
</dbReference>
<keyword evidence="1" id="KW-0378">Hydrolase</keyword>
<dbReference type="InterPro" id="IPR036412">
    <property type="entry name" value="HAD-like_sf"/>
</dbReference>
<dbReference type="NCBIfam" id="TIGR01549">
    <property type="entry name" value="HAD-SF-IA-v1"/>
    <property type="match status" value="1"/>
</dbReference>
<dbReference type="Gene3D" id="3.40.50.1000">
    <property type="entry name" value="HAD superfamily/HAD-like"/>
    <property type="match status" value="1"/>
</dbReference>
<dbReference type="SFLD" id="SFLDS00003">
    <property type="entry name" value="Haloacid_Dehalogenase"/>
    <property type="match status" value="1"/>
</dbReference>
<sequence>MPAAVLDVDGTLVDTNYHHAIAWYRAFLTVGRTVPVWRLHRSIGMGGDRLVPEVAGTDFDRAFGDEVRSRWTTEFDRLIDEVRPFPGVDRLFDVLTDSGHSIVLATSGQPQHVDHFLHLLDATHLPRTTSDDVEATKPAPDLIKAALTEVSEPTGVTLGDSTWDCQASRSAGLPAVGLLTGGFGEAELKEAGAQAIYSSVEDLVDHITTSPFRTT</sequence>
<dbReference type="InterPro" id="IPR050155">
    <property type="entry name" value="HAD-like_hydrolase_sf"/>
</dbReference>
<dbReference type="PANTHER" id="PTHR43434:SF16">
    <property type="entry name" value="BLL8046 PROTEIN"/>
    <property type="match status" value="1"/>
</dbReference>
<evidence type="ECO:0000313" key="1">
    <source>
        <dbReference type="EMBL" id="OLR92152.1"/>
    </source>
</evidence>
<reference evidence="1 2" key="1">
    <citation type="submission" date="2016-10" db="EMBL/GenBank/DDBJ databases">
        <title>The Draft Genome Sequence of Actinokineospora bangkokensis 44EHWT reveals the biosynthetic pathway of antifungal compounds Thailandins with unusual extender unit butylmalonyl-CoA.</title>
        <authorList>
            <person name="Greule A."/>
            <person name="Intra B."/>
            <person name="Flemming S."/>
            <person name="Rommel M.G."/>
            <person name="Panbangred W."/>
            <person name="Bechthold A."/>
        </authorList>
    </citation>
    <scope>NUCLEOTIDE SEQUENCE [LARGE SCALE GENOMIC DNA]</scope>
    <source>
        <strain evidence="1 2">44EHW</strain>
    </source>
</reference>
<dbReference type="GO" id="GO:0006281">
    <property type="term" value="P:DNA repair"/>
    <property type="evidence" value="ECO:0007669"/>
    <property type="project" value="TreeGrafter"/>
</dbReference>
<dbReference type="InterPro" id="IPR041492">
    <property type="entry name" value="HAD_2"/>
</dbReference>
<accession>A0A1Q9LJC4</accession>
<dbReference type="GO" id="GO:0005829">
    <property type="term" value="C:cytosol"/>
    <property type="evidence" value="ECO:0007669"/>
    <property type="project" value="TreeGrafter"/>
</dbReference>
<dbReference type="InterPro" id="IPR006439">
    <property type="entry name" value="HAD-SF_hydro_IA"/>
</dbReference>
<dbReference type="Gene3D" id="1.10.150.240">
    <property type="entry name" value="Putative phosphatase, domain 2"/>
    <property type="match status" value="1"/>
</dbReference>
<name>A0A1Q9LJC4_9PSEU</name>
<dbReference type="InterPro" id="IPR023214">
    <property type="entry name" value="HAD_sf"/>
</dbReference>
<dbReference type="RefSeq" id="WP_075976041.1">
    <property type="nucleotide sequence ID" value="NZ_MKQR01000017.1"/>
</dbReference>
<dbReference type="SUPFAM" id="SSF56784">
    <property type="entry name" value="HAD-like"/>
    <property type="match status" value="1"/>
</dbReference>
<dbReference type="EMBL" id="MKQR01000017">
    <property type="protein sequence ID" value="OLR92152.1"/>
    <property type="molecule type" value="Genomic_DNA"/>
</dbReference>
<dbReference type="AlphaFoldDB" id="A0A1Q9LJC4"/>
<comment type="caution">
    <text evidence="1">The sequence shown here is derived from an EMBL/GenBank/DDBJ whole genome shotgun (WGS) entry which is preliminary data.</text>
</comment>
<dbReference type="GO" id="GO:0008967">
    <property type="term" value="F:phosphoglycolate phosphatase activity"/>
    <property type="evidence" value="ECO:0007669"/>
    <property type="project" value="TreeGrafter"/>
</dbReference>
<protein>
    <submittedName>
        <fullName evidence="1">HAD family hydrolase</fullName>
    </submittedName>
</protein>
<gene>
    <name evidence="1" type="ORF">BJP25_22720</name>
</gene>
<keyword evidence="2" id="KW-1185">Reference proteome</keyword>